<name>A0A5B8V5Y2_9BACT</name>
<accession>A0A5B8V5Y2</accession>
<reference evidence="1 2" key="1">
    <citation type="journal article" date="2016" name="Int. J. Syst. Evol. Microbiol.">
        <title>Panacibacter ginsenosidivorans gen. nov., sp. nov., with ginsenoside converting activity isolated from soil of a ginseng field.</title>
        <authorList>
            <person name="Siddiqi M.Z."/>
            <person name="Muhammad Shafi S."/>
            <person name="Choi K.D."/>
            <person name="Im W.T."/>
        </authorList>
    </citation>
    <scope>NUCLEOTIDE SEQUENCE [LARGE SCALE GENOMIC DNA]</scope>
    <source>
        <strain evidence="1 2">Gsoil1550</strain>
    </source>
</reference>
<evidence type="ECO:0000313" key="1">
    <source>
        <dbReference type="EMBL" id="QEC66632.1"/>
    </source>
</evidence>
<protein>
    <recommendedName>
        <fullName evidence="3">ATP-binding protein</fullName>
    </recommendedName>
</protein>
<dbReference type="AlphaFoldDB" id="A0A5B8V5Y2"/>
<dbReference type="InterPro" id="IPR036890">
    <property type="entry name" value="HATPase_C_sf"/>
</dbReference>
<dbReference type="Proteomes" id="UP000321533">
    <property type="component" value="Chromosome"/>
</dbReference>
<organism evidence="1 2">
    <name type="scientific">Panacibacter ginsenosidivorans</name>
    <dbReference type="NCBI Taxonomy" id="1813871"/>
    <lineage>
        <taxon>Bacteria</taxon>
        <taxon>Pseudomonadati</taxon>
        <taxon>Bacteroidota</taxon>
        <taxon>Chitinophagia</taxon>
        <taxon>Chitinophagales</taxon>
        <taxon>Chitinophagaceae</taxon>
        <taxon>Panacibacter</taxon>
    </lineage>
</organism>
<dbReference type="Gene3D" id="3.30.565.10">
    <property type="entry name" value="Histidine kinase-like ATPase, C-terminal domain"/>
    <property type="match status" value="1"/>
</dbReference>
<proteinExistence type="predicted"/>
<evidence type="ECO:0000313" key="2">
    <source>
        <dbReference type="Proteomes" id="UP000321533"/>
    </source>
</evidence>
<evidence type="ECO:0008006" key="3">
    <source>
        <dbReference type="Google" id="ProtNLM"/>
    </source>
</evidence>
<keyword evidence="2" id="KW-1185">Reference proteome</keyword>
<dbReference type="OrthoDB" id="947656at2"/>
<dbReference type="EMBL" id="CP042435">
    <property type="protein sequence ID" value="QEC66632.1"/>
    <property type="molecule type" value="Genomic_DNA"/>
</dbReference>
<gene>
    <name evidence="1" type="ORF">FRZ67_04705</name>
</gene>
<dbReference type="RefSeq" id="WP_147188432.1">
    <property type="nucleotide sequence ID" value="NZ_CP042435.1"/>
</dbReference>
<sequence>MKTIESKQFSLPSNADQLPCFIEKIMNDFILLNNFPETTLFSIKWILTELSTNAYKHALAEKTELTVTIDASTVSITKTDKGNPPPFYLLSKQVNGQRINIYGCSSNPLFAEKRKDGVLYFSEELITVETIDIESFCEHFGLLIVTRSSNEFTFFRDEKEQANIFKAVINY</sequence>
<dbReference type="KEGG" id="pgin:FRZ67_04705"/>